<accession>A0A0A9EGG3</accession>
<organism evidence="1">
    <name type="scientific">Arundo donax</name>
    <name type="common">Giant reed</name>
    <name type="synonym">Donax arundinaceus</name>
    <dbReference type="NCBI Taxonomy" id="35708"/>
    <lineage>
        <taxon>Eukaryota</taxon>
        <taxon>Viridiplantae</taxon>
        <taxon>Streptophyta</taxon>
        <taxon>Embryophyta</taxon>
        <taxon>Tracheophyta</taxon>
        <taxon>Spermatophyta</taxon>
        <taxon>Magnoliopsida</taxon>
        <taxon>Liliopsida</taxon>
        <taxon>Poales</taxon>
        <taxon>Poaceae</taxon>
        <taxon>PACMAD clade</taxon>
        <taxon>Arundinoideae</taxon>
        <taxon>Arundineae</taxon>
        <taxon>Arundo</taxon>
    </lineage>
</organism>
<dbReference type="EMBL" id="GBRH01202803">
    <property type="protein sequence ID" value="JAD95092.1"/>
    <property type="molecule type" value="Transcribed_RNA"/>
</dbReference>
<evidence type="ECO:0000313" key="1">
    <source>
        <dbReference type="EMBL" id="JAD95092.1"/>
    </source>
</evidence>
<proteinExistence type="predicted"/>
<name>A0A0A9EGG3_ARUDO</name>
<protein>
    <submittedName>
        <fullName evidence="1">Uncharacterized protein</fullName>
    </submittedName>
</protein>
<reference evidence="1" key="1">
    <citation type="submission" date="2014-09" db="EMBL/GenBank/DDBJ databases">
        <authorList>
            <person name="Magalhaes I.L.F."/>
            <person name="Oliveira U."/>
            <person name="Santos F.R."/>
            <person name="Vidigal T.H.D.A."/>
            <person name="Brescovit A.D."/>
            <person name="Santos A.J."/>
        </authorList>
    </citation>
    <scope>NUCLEOTIDE SEQUENCE</scope>
    <source>
        <tissue evidence="1">Shoot tissue taken approximately 20 cm above the soil surface</tissue>
    </source>
</reference>
<reference evidence="1" key="2">
    <citation type="journal article" date="2015" name="Data Brief">
        <title>Shoot transcriptome of the giant reed, Arundo donax.</title>
        <authorList>
            <person name="Barrero R.A."/>
            <person name="Guerrero F.D."/>
            <person name="Moolhuijzen P."/>
            <person name="Goolsby J.A."/>
            <person name="Tidwell J."/>
            <person name="Bellgard S.E."/>
            <person name="Bellgard M.I."/>
        </authorList>
    </citation>
    <scope>NUCLEOTIDE SEQUENCE</scope>
    <source>
        <tissue evidence="1">Shoot tissue taken approximately 20 cm above the soil surface</tissue>
    </source>
</reference>
<dbReference type="AlphaFoldDB" id="A0A0A9EGG3"/>
<sequence>MSHSRIVHPQLWISLNKDFLQLVSHLWMHLTIKVWHQFRMLFPKFKNLRKIS</sequence>